<organism evidence="1 2">
    <name type="scientific">Elsinoe ampelina</name>
    <dbReference type="NCBI Taxonomy" id="302913"/>
    <lineage>
        <taxon>Eukaryota</taxon>
        <taxon>Fungi</taxon>
        <taxon>Dikarya</taxon>
        <taxon>Ascomycota</taxon>
        <taxon>Pezizomycotina</taxon>
        <taxon>Dothideomycetes</taxon>
        <taxon>Dothideomycetidae</taxon>
        <taxon>Myriangiales</taxon>
        <taxon>Elsinoaceae</taxon>
        <taxon>Elsinoe</taxon>
    </lineage>
</organism>
<dbReference type="Proteomes" id="UP000799538">
    <property type="component" value="Unassembled WGS sequence"/>
</dbReference>
<reference evidence="2" key="1">
    <citation type="journal article" date="2020" name="Stud. Mycol.">
        <title>101 Dothideomycetes genomes: A test case for predicting lifestyles and emergence of pathogens.</title>
        <authorList>
            <person name="Haridas S."/>
            <person name="Albert R."/>
            <person name="Binder M."/>
            <person name="Bloem J."/>
            <person name="LaButti K."/>
            <person name="Salamov A."/>
            <person name="Andreopoulos B."/>
            <person name="Baker S."/>
            <person name="Barry K."/>
            <person name="Bills G."/>
            <person name="Bluhm B."/>
            <person name="Cannon C."/>
            <person name="Castanera R."/>
            <person name="Culley D."/>
            <person name="Daum C."/>
            <person name="Ezra D."/>
            <person name="Gonzalez J."/>
            <person name="Henrissat B."/>
            <person name="Kuo A."/>
            <person name="Liang C."/>
            <person name="Lipzen A."/>
            <person name="Lutzoni F."/>
            <person name="Magnuson J."/>
            <person name="Mondo S."/>
            <person name="Nolan M."/>
            <person name="Ohm R."/>
            <person name="Pangilinan J."/>
            <person name="Park H.-J."/>
            <person name="Ramirez L."/>
            <person name="Alfaro M."/>
            <person name="Sun H."/>
            <person name="Tritt A."/>
            <person name="Yoshinaga Y."/>
            <person name="Zwiers L.-H."/>
            <person name="Turgeon B."/>
            <person name="Goodwin S."/>
            <person name="Spatafora J."/>
            <person name="Crous P."/>
            <person name="Grigoriev I."/>
        </authorList>
    </citation>
    <scope>NUCLEOTIDE SEQUENCE [LARGE SCALE GENOMIC DNA]</scope>
    <source>
        <strain evidence="2">CECT 20119</strain>
    </source>
</reference>
<accession>A0A6A6G7X1</accession>
<evidence type="ECO:0000313" key="2">
    <source>
        <dbReference type="Proteomes" id="UP000799538"/>
    </source>
</evidence>
<evidence type="ECO:0000313" key="1">
    <source>
        <dbReference type="EMBL" id="KAF2221658.1"/>
    </source>
</evidence>
<protein>
    <submittedName>
        <fullName evidence="1">Uncharacterized protein</fullName>
    </submittedName>
</protein>
<proteinExistence type="predicted"/>
<dbReference type="AlphaFoldDB" id="A0A6A6G7X1"/>
<sequence>MEYTPSSQYWILHVEYRLIICTSCRSSILAVSAQRHFNRYHTSIPSTIRKEIVAAIIAVPNTVKDIEQLQHIQAGPIVAIPQLPLHRDGLRCVLERCQYICRTEQGMDKHWREHVTLGESTTVPRTRWTDGVTCQQLFKRGTKQQVRFLEVIALEVEVEIPSLNDQVALQTLREQRQLAERSVLDGRIVGVNARYHDVDSWMKMNGWRGHH</sequence>
<dbReference type="EMBL" id="ML992510">
    <property type="protein sequence ID" value="KAF2221658.1"/>
    <property type="molecule type" value="Genomic_DNA"/>
</dbReference>
<dbReference type="Pfam" id="PF12013">
    <property type="entry name" value="OrsD"/>
    <property type="match status" value="1"/>
</dbReference>
<name>A0A6A6G7X1_9PEZI</name>
<keyword evidence="2" id="KW-1185">Reference proteome</keyword>
<dbReference type="InterPro" id="IPR022698">
    <property type="entry name" value="OrsD"/>
</dbReference>
<gene>
    <name evidence="1" type="ORF">BDZ85DRAFT_301932</name>
</gene>